<dbReference type="PANTHER" id="PTHR35795:SF1">
    <property type="entry name" value="BIS(5'-NUCLEOSYL)-TETRAPHOSPHATASE, SYMMETRICAL"/>
    <property type="match status" value="1"/>
</dbReference>
<dbReference type="OrthoDB" id="9782134at2"/>
<dbReference type="PANTHER" id="PTHR35795">
    <property type="entry name" value="SLR1885 PROTEIN"/>
    <property type="match status" value="1"/>
</dbReference>
<gene>
    <name evidence="8" type="ORF">ESZ47_06320</name>
</gene>
<protein>
    <recommendedName>
        <fullName evidence="1">bis(5'-nucleosyl)-tetraphosphatase (symmetrical)</fullName>
        <ecNumber evidence="1">3.6.1.41</ecNumber>
    </recommendedName>
</protein>
<dbReference type="InterPro" id="IPR003607">
    <property type="entry name" value="HD/PDEase_dom"/>
</dbReference>
<evidence type="ECO:0000256" key="4">
    <source>
        <dbReference type="ARBA" id="ARBA00022801"/>
    </source>
</evidence>
<evidence type="ECO:0000256" key="5">
    <source>
        <dbReference type="ARBA" id="ARBA00023004"/>
    </source>
</evidence>
<dbReference type="GO" id="GO:0046872">
    <property type="term" value="F:metal ion binding"/>
    <property type="evidence" value="ECO:0007669"/>
    <property type="project" value="UniProtKB-KW"/>
</dbReference>
<dbReference type="EC" id="3.6.1.41" evidence="1"/>
<accession>A0A652NE42</accession>
<name>A0A652NE42_9LACO</name>
<keyword evidence="9" id="KW-1185">Reference proteome</keyword>
<dbReference type="InterPro" id="IPR051094">
    <property type="entry name" value="Diverse_Catalytic_Enzymes"/>
</dbReference>
<proteinExistence type="predicted"/>
<dbReference type="InterPro" id="IPR005249">
    <property type="entry name" value="YqeK"/>
</dbReference>
<keyword evidence="3" id="KW-0547">Nucleotide-binding</keyword>
<reference evidence="8 9" key="1">
    <citation type="submission" date="2019-01" db="EMBL/GenBank/DDBJ databases">
        <title>Leuconostoc litchii sp. nov., a novel lactic acid bacterium isolated from lychee.</title>
        <authorList>
            <person name="Wang L.-T."/>
        </authorList>
    </citation>
    <scope>NUCLEOTIDE SEQUENCE [LARGE SCALE GENOMIC DNA]</scope>
    <source>
        <strain evidence="8 9">MB7</strain>
    </source>
</reference>
<dbReference type="EMBL" id="SDGY01000002">
    <property type="protein sequence ID" value="TYC46463.1"/>
    <property type="molecule type" value="Genomic_DNA"/>
</dbReference>
<keyword evidence="4" id="KW-0378">Hydrolase</keyword>
<dbReference type="PROSITE" id="PS51831">
    <property type="entry name" value="HD"/>
    <property type="match status" value="1"/>
</dbReference>
<dbReference type="GO" id="GO:0008803">
    <property type="term" value="F:bis(5'-nucleosyl)-tetraphosphatase (symmetrical) activity"/>
    <property type="evidence" value="ECO:0007669"/>
    <property type="project" value="UniProtKB-EC"/>
</dbReference>
<keyword evidence="2" id="KW-0479">Metal-binding</keyword>
<dbReference type="SMART" id="SM00471">
    <property type="entry name" value="HDc"/>
    <property type="match status" value="1"/>
</dbReference>
<evidence type="ECO:0000313" key="8">
    <source>
        <dbReference type="EMBL" id="TYC46463.1"/>
    </source>
</evidence>
<organism evidence="8 9">
    <name type="scientific">Leuconostoc litchii</name>
    <dbReference type="NCBI Taxonomy" id="1981069"/>
    <lineage>
        <taxon>Bacteria</taxon>
        <taxon>Bacillati</taxon>
        <taxon>Bacillota</taxon>
        <taxon>Bacilli</taxon>
        <taxon>Lactobacillales</taxon>
        <taxon>Lactobacillaceae</taxon>
        <taxon>Leuconostoc</taxon>
    </lineage>
</organism>
<dbReference type="AlphaFoldDB" id="A0A652NE42"/>
<evidence type="ECO:0000256" key="2">
    <source>
        <dbReference type="ARBA" id="ARBA00022723"/>
    </source>
</evidence>
<keyword evidence="5" id="KW-0408">Iron</keyword>
<dbReference type="RefSeq" id="WP_148605810.1">
    <property type="nucleotide sequence ID" value="NZ_BSUV01000001.1"/>
</dbReference>
<dbReference type="CDD" id="cd00077">
    <property type="entry name" value="HDc"/>
    <property type="match status" value="1"/>
</dbReference>
<feature type="domain" description="HD" evidence="7">
    <location>
        <begin position="24"/>
        <end position="139"/>
    </location>
</feature>
<evidence type="ECO:0000259" key="7">
    <source>
        <dbReference type="PROSITE" id="PS51831"/>
    </source>
</evidence>
<evidence type="ECO:0000256" key="1">
    <source>
        <dbReference type="ARBA" id="ARBA00012506"/>
    </source>
</evidence>
<comment type="catalytic activity">
    <reaction evidence="6">
        <text>P(1),P(4)-bis(5'-adenosyl) tetraphosphate + H2O = 2 ADP + 2 H(+)</text>
        <dbReference type="Rhea" id="RHEA:24252"/>
        <dbReference type="ChEBI" id="CHEBI:15377"/>
        <dbReference type="ChEBI" id="CHEBI:15378"/>
        <dbReference type="ChEBI" id="CHEBI:58141"/>
        <dbReference type="ChEBI" id="CHEBI:456216"/>
        <dbReference type="EC" id="3.6.1.41"/>
    </reaction>
</comment>
<dbReference type="Gene3D" id="1.10.3210.10">
    <property type="entry name" value="Hypothetical protein af1432"/>
    <property type="match status" value="1"/>
</dbReference>
<dbReference type="SUPFAM" id="SSF109604">
    <property type="entry name" value="HD-domain/PDEase-like"/>
    <property type="match status" value="1"/>
</dbReference>
<dbReference type="InterPro" id="IPR006674">
    <property type="entry name" value="HD_domain"/>
</dbReference>
<sequence length="194" mass="22348">MTKYFNGTIAELEKKVAARLSDYRYHHVLRVRDYAVKLSEANHVDLDKAEIAALVHDYAKERSDDDFLRVIEEQHMDPDLVHWGNYVWHGIVGAEIIRTELGITDEEILTAVRQHTTGSGSDMSRLSQVLFMADYLETGRTFEGVVEARTITDQSLSMGVKYQIVHTLAQLVQKETPIYPKSLETYNYWVKKEN</sequence>
<dbReference type="Proteomes" id="UP000442244">
    <property type="component" value="Unassembled WGS sequence"/>
</dbReference>
<evidence type="ECO:0000256" key="3">
    <source>
        <dbReference type="ARBA" id="ARBA00022741"/>
    </source>
</evidence>
<evidence type="ECO:0000256" key="6">
    <source>
        <dbReference type="ARBA" id="ARBA00049417"/>
    </source>
</evidence>
<evidence type="ECO:0000313" key="9">
    <source>
        <dbReference type="Proteomes" id="UP000442244"/>
    </source>
</evidence>
<comment type="caution">
    <text evidence="8">The sequence shown here is derived from an EMBL/GenBank/DDBJ whole genome shotgun (WGS) entry which is preliminary data.</text>
</comment>
<dbReference type="Pfam" id="PF01966">
    <property type="entry name" value="HD"/>
    <property type="match status" value="1"/>
</dbReference>
<dbReference type="NCBIfam" id="TIGR00488">
    <property type="entry name" value="bis(5'-nucleosyl)-tetraphosphatase (symmetrical) YqeK"/>
    <property type="match status" value="1"/>
</dbReference>
<dbReference type="GO" id="GO:0000166">
    <property type="term" value="F:nucleotide binding"/>
    <property type="evidence" value="ECO:0007669"/>
    <property type="project" value="UniProtKB-KW"/>
</dbReference>